<sequence>GDAAIGDPLGGCKVTPEAYGHMAHWLSSLANGKIILCLEGGYNITSISYAMTLCSKALLGDPLPPLQAKLAPSQSAINTIRNVVKVQSNYWSCLRFGVSFLDQQYLTDHMKAVGDTDVISSCSQCKEEMSAQIPNASSISLEDTFDRINLREEVALHYSKSASSHITTKDNYLNDSNYFSSSGEDKSPDSPMDFS</sequence>
<dbReference type="Pfam" id="PF00850">
    <property type="entry name" value="Hist_deacetyl"/>
    <property type="match status" value="1"/>
</dbReference>
<evidence type="ECO:0000259" key="2">
    <source>
        <dbReference type="Pfam" id="PF00850"/>
    </source>
</evidence>
<dbReference type="InterPro" id="IPR023696">
    <property type="entry name" value="Ureohydrolase_dom_sf"/>
</dbReference>
<dbReference type="GO" id="GO:0000118">
    <property type="term" value="C:histone deacetylase complex"/>
    <property type="evidence" value="ECO:0007669"/>
    <property type="project" value="TreeGrafter"/>
</dbReference>
<dbReference type="SUPFAM" id="SSF52768">
    <property type="entry name" value="Arginase/deacetylase"/>
    <property type="match status" value="1"/>
</dbReference>
<dbReference type="Gene3D" id="3.40.800.20">
    <property type="entry name" value="Histone deacetylase domain"/>
    <property type="match status" value="1"/>
</dbReference>
<reference evidence="3" key="1">
    <citation type="journal article" date="2011" name="Gen. Comp. Endocrinol.">
        <title>Locust phase polyphenism: Does epigenetic precede endocrine regulation?</title>
        <authorList>
            <person name="Boerjan B."/>
            <person name="Sas F."/>
            <person name="Ernst U.R."/>
            <person name="Tobback J."/>
            <person name="Lemiere F."/>
            <person name="Vandegehuchte M.B."/>
            <person name="Janssen C.R."/>
            <person name="Badisco L."/>
            <person name="Marchal E."/>
            <person name="Verlinden H."/>
            <person name="Schoofs L."/>
            <person name="De Loof A."/>
        </authorList>
    </citation>
    <scope>NUCLEOTIDE SEQUENCE</scope>
</reference>
<dbReference type="GO" id="GO:0141221">
    <property type="term" value="F:histone deacetylase activity, hydrolytic mechanism"/>
    <property type="evidence" value="ECO:0007669"/>
    <property type="project" value="UniProtKB-EC"/>
</dbReference>
<dbReference type="InterPro" id="IPR037138">
    <property type="entry name" value="His_deacetylse_dom_sf"/>
</dbReference>
<evidence type="ECO:0000256" key="1">
    <source>
        <dbReference type="ARBA" id="ARBA00048287"/>
    </source>
</evidence>
<dbReference type="OrthoDB" id="424012at2759"/>
<dbReference type="GO" id="GO:0040029">
    <property type="term" value="P:epigenetic regulation of gene expression"/>
    <property type="evidence" value="ECO:0007669"/>
    <property type="project" value="TreeGrafter"/>
</dbReference>
<accession>G0YL12</accession>
<proteinExistence type="evidence at transcript level"/>
<feature type="non-terminal residue" evidence="3">
    <location>
        <position position="195"/>
    </location>
</feature>
<dbReference type="AlphaFoldDB" id="G0YL12"/>
<feature type="domain" description="Histone deacetylase" evidence="2">
    <location>
        <begin position="2"/>
        <end position="57"/>
    </location>
</feature>
<organism evidence="3">
    <name type="scientific">Schistocerca gregaria</name>
    <name type="common">Desert locust</name>
    <name type="synonym">Gryllus gregarius</name>
    <dbReference type="NCBI Taxonomy" id="7010"/>
    <lineage>
        <taxon>Eukaryota</taxon>
        <taxon>Metazoa</taxon>
        <taxon>Ecdysozoa</taxon>
        <taxon>Arthropoda</taxon>
        <taxon>Hexapoda</taxon>
        <taxon>Insecta</taxon>
        <taxon>Pterygota</taxon>
        <taxon>Neoptera</taxon>
        <taxon>Polyneoptera</taxon>
        <taxon>Orthoptera</taxon>
        <taxon>Caelifera</taxon>
        <taxon>Acrididea</taxon>
        <taxon>Acridomorpha</taxon>
        <taxon>Acridoidea</taxon>
        <taxon>Acrididae</taxon>
        <taxon>Cyrtacanthacridinae</taxon>
        <taxon>Schistocerca</taxon>
    </lineage>
</organism>
<comment type="catalytic activity">
    <reaction evidence="1">
        <text>N(6)-acetyl-L-lysyl-[histone] + H2O = L-lysyl-[histone] + acetate</text>
        <dbReference type="Rhea" id="RHEA:58196"/>
        <dbReference type="Rhea" id="RHEA-COMP:9845"/>
        <dbReference type="Rhea" id="RHEA-COMP:11338"/>
        <dbReference type="ChEBI" id="CHEBI:15377"/>
        <dbReference type="ChEBI" id="CHEBI:29969"/>
        <dbReference type="ChEBI" id="CHEBI:30089"/>
        <dbReference type="ChEBI" id="CHEBI:61930"/>
        <dbReference type="EC" id="3.5.1.98"/>
    </reaction>
</comment>
<dbReference type="PANTHER" id="PTHR10625:SF38">
    <property type="entry name" value="HISTONE DEACETYLASE 6, ISOFORM G"/>
    <property type="match status" value="1"/>
</dbReference>
<protein>
    <submittedName>
        <fullName evidence="3">Histone deacetylase</fullName>
    </submittedName>
</protein>
<dbReference type="InterPro" id="IPR023801">
    <property type="entry name" value="His_deacetylse_dom"/>
</dbReference>
<evidence type="ECO:0000313" key="3">
    <source>
        <dbReference type="EMBL" id="AEK05183.1"/>
    </source>
</evidence>
<dbReference type="EMBL" id="HQ704896">
    <property type="protein sequence ID" value="AEK05183.1"/>
    <property type="molecule type" value="mRNA"/>
</dbReference>
<name>G0YL12_SCHGR</name>
<dbReference type="PANTHER" id="PTHR10625">
    <property type="entry name" value="HISTONE DEACETYLASE HDAC1-RELATED"/>
    <property type="match status" value="1"/>
</dbReference>
<feature type="non-terminal residue" evidence="3">
    <location>
        <position position="1"/>
    </location>
</feature>